<comment type="caution">
    <text evidence="1">The sequence shown here is derived from an EMBL/GenBank/DDBJ whole genome shotgun (WGS) entry which is preliminary data.</text>
</comment>
<sequence length="265" mass="28258">MRTAGVDLAAEPKGTALAVIEWAQDAARLVELRLGVADAAIVETVAGVDKLGIDCAFGWPDAFVEFVSAHSAGRSDGAPVDGGMEWRRTLAYRETDRRARASTGRWPLSVSTDRLGLTAMRCAGLLARLGEAGIDVDRSGSGRVVEVYPGASLRLWGFDTSGYRTDADSRRRVLTLLSTEAPWLDLAGFADLMVVSGDAFDAVIAALAARSAALGLYEPPASGVLEQARREGWIALPTGALRDLKTGAHRRHPHLDRSVISPPLR</sequence>
<evidence type="ECO:0000313" key="2">
    <source>
        <dbReference type="Proteomes" id="UP001165584"/>
    </source>
</evidence>
<accession>A0ABT2GYP5</accession>
<protein>
    <submittedName>
        <fullName evidence="1">DUF429 domain-containing protein</fullName>
    </submittedName>
</protein>
<dbReference type="EMBL" id="JANLCM010000002">
    <property type="protein sequence ID" value="MCS5720049.1"/>
    <property type="molecule type" value="Genomic_DNA"/>
</dbReference>
<evidence type="ECO:0000313" key="1">
    <source>
        <dbReference type="EMBL" id="MCS5720049.1"/>
    </source>
</evidence>
<dbReference type="Pfam" id="PF04250">
    <property type="entry name" value="DUF429"/>
    <property type="match status" value="1"/>
</dbReference>
<dbReference type="InterPro" id="IPR007362">
    <property type="entry name" value="DUF429"/>
</dbReference>
<dbReference type="RefSeq" id="WP_259509794.1">
    <property type="nucleotide sequence ID" value="NZ_JANLCM010000002.1"/>
</dbReference>
<organism evidence="1 2">
    <name type="scientific">Herbiconiux aconitum</name>
    <dbReference type="NCBI Taxonomy" id="2970913"/>
    <lineage>
        <taxon>Bacteria</taxon>
        <taxon>Bacillati</taxon>
        <taxon>Actinomycetota</taxon>
        <taxon>Actinomycetes</taxon>
        <taxon>Micrococcales</taxon>
        <taxon>Microbacteriaceae</taxon>
        <taxon>Herbiconiux</taxon>
    </lineage>
</organism>
<keyword evidence="2" id="KW-1185">Reference proteome</keyword>
<name>A0ABT2GYP5_9MICO</name>
<gene>
    <name evidence="1" type="ORF">N1027_18110</name>
</gene>
<reference evidence="1" key="1">
    <citation type="submission" date="2022-08" db="EMBL/GenBank/DDBJ databases">
        <authorList>
            <person name="Deng Y."/>
            <person name="Han X.-F."/>
            <person name="Zhang Y.-Q."/>
        </authorList>
    </citation>
    <scope>NUCLEOTIDE SEQUENCE</scope>
    <source>
        <strain evidence="1">CPCC 205763</strain>
    </source>
</reference>
<proteinExistence type="predicted"/>
<dbReference type="Proteomes" id="UP001165584">
    <property type="component" value="Unassembled WGS sequence"/>
</dbReference>